<dbReference type="InterPro" id="IPR000413">
    <property type="entry name" value="Integrin_alpha"/>
</dbReference>
<feature type="repeat" description="FG-GAP" evidence="12">
    <location>
        <begin position="275"/>
        <end position="335"/>
    </location>
</feature>
<dbReference type="Gene3D" id="2.130.10.130">
    <property type="entry name" value="Integrin alpha, N-terminal"/>
    <property type="match status" value="1"/>
</dbReference>
<comment type="subcellular location">
    <subcellularLocation>
        <location evidence="1 13">Membrane</location>
        <topology evidence="1 13">Single-pass type I membrane protein</topology>
    </subcellularLocation>
</comment>
<dbReference type="GO" id="GO:0033627">
    <property type="term" value="P:cell adhesion mediated by integrin"/>
    <property type="evidence" value="ECO:0007669"/>
    <property type="project" value="TreeGrafter"/>
</dbReference>
<evidence type="ECO:0000256" key="8">
    <source>
        <dbReference type="ARBA" id="ARBA00023037"/>
    </source>
</evidence>
<dbReference type="InterPro" id="IPR013519">
    <property type="entry name" value="Int_alpha_beta-p"/>
</dbReference>
<dbReference type="Pfam" id="PF01839">
    <property type="entry name" value="FG-GAP"/>
    <property type="match status" value="2"/>
</dbReference>
<dbReference type="EMBL" id="OV121133">
    <property type="protein sequence ID" value="CAH0550564.1"/>
    <property type="molecule type" value="Genomic_DNA"/>
</dbReference>
<dbReference type="GO" id="GO:0007229">
    <property type="term" value="P:integrin-mediated signaling pathway"/>
    <property type="evidence" value="ECO:0007669"/>
    <property type="project" value="UniProtKB-KW"/>
</dbReference>
<dbReference type="GO" id="GO:0008305">
    <property type="term" value="C:integrin complex"/>
    <property type="evidence" value="ECO:0007669"/>
    <property type="project" value="InterPro"/>
</dbReference>
<evidence type="ECO:0000256" key="11">
    <source>
        <dbReference type="ARBA" id="ARBA00023180"/>
    </source>
</evidence>
<evidence type="ECO:0000259" key="14">
    <source>
        <dbReference type="Pfam" id="PF20805"/>
    </source>
</evidence>
<evidence type="ECO:0000256" key="10">
    <source>
        <dbReference type="ARBA" id="ARBA00023170"/>
    </source>
</evidence>
<dbReference type="InterPro" id="IPR013517">
    <property type="entry name" value="FG-GAP"/>
</dbReference>
<dbReference type="InterPro" id="IPR028994">
    <property type="entry name" value="Integrin_alpha_N"/>
</dbReference>
<evidence type="ECO:0000256" key="4">
    <source>
        <dbReference type="ARBA" id="ARBA00022729"/>
    </source>
</evidence>
<dbReference type="Gene3D" id="1.20.5.930">
    <property type="entry name" value="Bicelle-embedded integrin alpha(iib) transmembrane segment"/>
    <property type="match status" value="1"/>
</dbReference>
<evidence type="ECO:0000256" key="12">
    <source>
        <dbReference type="PROSITE-ProRule" id="PRU00803"/>
    </source>
</evidence>
<accession>A0A9P0AY68</accession>
<evidence type="ECO:0000256" key="9">
    <source>
        <dbReference type="ARBA" id="ARBA00023136"/>
    </source>
</evidence>
<protein>
    <recommendedName>
        <fullName evidence="14">Integrin alpha second immunoglobulin-like domain-containing protein</fullName>
    </recommendedName>
</protein>
<dbReference type="Gene3D" id="2.60.40.1510">
    <property type="entry name" value="ntegrin, alpha v. Chain A, domain 3"/>
    <property type="match status" value="1"/>
</dbReference>
<dbReference type="PANTHER" id="PTHR23220">
    <property type="entry name" value="INTEGRIN ALPHA"/>
    <property type="match status" value="1"/>
</dbReference>
<feature type="repeat" description="FG-GAP" evidence="12">
    <location>
        <begin position="398"/>
        <end position="460"/>
    </location>
</feature>
<keyword evidence="4 13" id="KW-0732">Signal</keyword>
<evidence type="ECO:0000256" key="5">
    <source>
        <dbReference type="ARBA" id="ARBA00022737"/>
    </source>
</evidence>
<evidence type="ECO:0000256" key="1">
    <source>
        <dbReference type="ARBA" id="ARBA00004479"/>
    </source>
</evidence>
<feature type="transmembrane region" description="Helical" evidence="13">
    <location>
        <begin position="943"/>
        <end position="970"/>
    </location>
</feature>
<evidence type="ECO:0000256" key="6">
    <source>
        <dbReference type="ARBA" id="ARBA00022889"/>
    </source>
</evidence>
<dbReference type="PRINTS" id="PR01185">
    <property type="entry name" value="INTEGRINA"/>
</dbReference>
<dbReference type="AlphaFoldDB" id="A0A9P0AY68"/>
<keyword evidence="3 13" id="KW-0812">Transmembrane</keyword>
<feature type="domain" description="Integrin alpha second immunoglobulin-like" evidence="14">
    <location>
        <begin position="598"/>
        <end position="726"/>
    </location>
</feature>
<dbReference type="GO" id="GO:0009897">
    <property type="term" value="C:external side of plasma membrane"/>
    <property type="evidence" value="ECO:0007669"/>
    <property type="project" value="TreeGrafter"/>
</dbReference>
<dbReference type="InterPro" id="IPR032695">
    <property type="entry name" value="Integrin_dom_sf"/>
</dbReference>
<name>A0A9P0AY68_BRAAE</name>
<keyword evidence="7 13" id="KW-1133">Transmembrane helix</keyword>
<dbReference type="GO" id="GO:0005178">
    <property type="term" value="F:integrin binding"/>
    <property type="evidence" value="ECO:0007669"/>
    <property type="project" value="TreeGrafter"/>
</dbReference>
<dbReference type="GO" id="GO:0007157">
    <property type="term" value="P:heterophilic cell-cell adhesion via plasma membrane cell adhesion molecules"/>
    <property type="evidence" value="ECO:0007669"/>
    <property type="project" value="UniProtKB-ARBA"/>
</dbReference>
<keyword evidence="6 13" id="KW-0130">Cell adhesion</keyword>
<keyword evidence="10 13" id="KW-0675">Receptor</keyword>
<comment type="similarity">
    <text evidence="2 13">Belongs to the integrin alpha chain family.</text>
</comment>
<evidence type="ECO:0000256" key="13">
    <source>
        <dbReference type="RuleBase" id="RU003762"/>
    </source>
</evidence>
<dbReference type="Pfam" id="PF20805">
    <property type="entry name" value="Integrin_A_Ig_2"/>
    <property type="match status" value="1"/>
</dbReference>
<keyword evidence="9 13" id="KW-0472">Membrane</keyword>
<evidence type="ECO:0000313" key="15">
    <source>
        <dbReference type="EMBL" id="CAH0550564.1"/>
    </source>
</evidence>
<dbReference type="SUPFAM" id="SSF69318">
    <property type="entry name" value="Integrin alpha N-terminal domain"/>
    <property type="match status" value="1"/>
</dbReference>
<keyword evidence="16" id="KW-1185">Reference proteome</keyword>
<feature type="repeat" description="FG-GAP" evidence="12">
    <location>
        <begin position="338"/>
        <end position="394"/>
    </location>
</feature>
<feature type="signal peptide" evidence="13">
    <location>
        <begin position="1"/>
        <end position="16"/>
    </location>
</feature>
<gene>
    <name evidence="15" type="ORF">MELIAE_LOCUS3356</name>
</gene>
<dbReference type="PANTHER" id="PTHR23220:SF83">
    <property type="entry name" value="INTEGRIN ALPHA-PS3-RELATED"/>
    <property type="match status" value="1"/>
</dbReference>
<dbReference type="SUPFAM" id="SSF69179">
    <property type="entry name" value="Integrin domains"/>
    <property type="match status" value="1"/>
</dbReference>
<evidence type="ECO:0000256" key="3">
    <source>
        <dbReference type="ARBA" id="ARBA00022692"/>
    </source>
</evidence>
<keyword evidence="5" id="KW-0677">Repeat</keyword>
<feature type="chain" id="PRO_5044361798" description="Integrin alpha second immunoglobulin-like domain-containing protein" evidence="13">
    <location>
        <begin position="17"/>
        <end position="1032"/>
    </location>
</feature>
<dbReference type="OrthoDB" id="5573735at2759"/>
<dbReference type="SMART" id="SM00191">
    <property type="entry name" value="Int_alpha"/>
    <property type="match status" value="4"/>
</dbReference>
<dbReference type="Proteomes" id="UP001154078">
    <property type="component" value="Chromosome 2"/>
</dbReference>
<evidence type="ECO:0000256" key="2">
    <source>
        <dbReference type="ARBA" id="ARBA00008054"/>
    </source>
</evidence>
<sequence length="1032" mass="114819">MYKLLCFLSLILKSNAFNLDLSHTIIFEDPSSRPNENYFGFSVVLTKKTKDHPERVFIGAPKQTDLSSKGGVMYKCNFTEGCSNLNFPSEIEQVGFINAFIGGSADINNNNTLLITSAYTAYQGIGEENNPKGFLFLTDLRNDKSNLIYPFKNEKNMVNETMKKTKGSILIAKTKTSQAGFSVHFHKTESSTLLMGSPGYYATIGSALKLNLDNNVLTKHFSNEHEYFSGYSVSSGNLYKQGQTVYIKTSPFAYDGLGQIIIFFNHTSLQSQTSETIEHIRSKIPGDGFGYCTTTGDIDGDHLDDIVVGAPFYKTKTFNEGAVYVYLGSTAGKVHPSVEGPFIHGNHTNGHFGMSVMFLNDINADGFGDVAVAAPFQDKGVVYIYHGTATGLNPSASQKIQGKSVYQNLKGFGFSFSKPCDVFNKNVSDLAIGSFLSGHAVILRGRPVVVVTTSLVSIPPYLNKNATEFILQATYIVENKHHPNQTMENITLTRTIEIDTDFKRTNFSYSTENITINIGTSKTENISVKIDNKIKETVPVKLTYVFVDEGQKTPKNIMIKNKTTNNIHGDSFCLRCPIIDKERSSGPKTIDVHFGVGCTNDNICQSNLTLGLRLLDLENNTFNTGTNKKSFVTLEVDIQNSGEYAYSNELIVKLPKGLKPLKTDISCNSIKNETEVLKCPLPRPIVKSEQVKFDLDLEEAIAGSFSGHLLITVELKTKSKNENNLTKEIYLNIDRDVDIYLDGLSGAKAYELSKNGSTTFTQTYRVVKEGSSTIGKVEVSFKFPSYISTNEVGFIQFMYIEIPNKCFFKYGGNSEPEGGPNDFRRKREVPDHNSQLKELNSSNIVVSKSLYRFNIARPTEIICTVGPFNENVIDESLSFTMHLKENVLFDILGGKKKQILYESYGEAKIIMSDGEFKESGNRSNSYTVSTVFVDKLEVTEISIWYIVAAVIAGFLLFLLIVFILMKAGFFKRETKKKLKKLKEENLSYPNASNEDLLNNDNVFTPLPEDAADGDPEETFTESHYANPEVLFN</sequence>
<proteinExistence type="inferred from homology"/>
<dbReference type="PROSITE" id="PS51470">
    <property type="entry name" value="FG_GAP"/>
    <property type="match status" value="3"/>
</dbReference>
<organism evidence="15 16">
    <name type="scientific">Brassicogethes aeneus</name>
    <name type="common">Rape pollen beetle</name>
    <name type="synonym">Meligethes aeneus</name>
    <dbReference type="NCBI Taxonomy" id="1431903"/>
    <lineage>
        <taxon>Eukaryota</taxon>
        <taxon>Metazoa</taxon>
        <taxon>Ecdysozoa</taxon>
        <taxon>Arthropoda</taxon>
        <taxon>Hexapoda</taxon>
        <taxon>Insecta</taxon>
        <taxon>Pterygota</taxon>
        <taxon>Neoptera</taxon>
        <taxon>Endopterygota</taxon>
        <taxon>Coleoptera</taxon>
        <taxon>Polyphaga</taxon>
        <taxon>Cucujiformia</taxon>
        <taxon>Nitidulidae</taxon>
        <taxon>Meligethinae</taxon>
        <taxon>Brassicogethes</taxon>
    </lineage>
</organism>
<dbReference type="GO" id="GO:0007160">
    <property type="term" value="P:cell-matrix adhesion"/>
    <property type="evidence" value="ECO:0007669"/>
    <property type="project" value="TreeGrafter"/>
</dbReference>
<evidence type="ECO:0000256" key="7">
    <source>
        <dbReference type="ARBA" id="ARBA00022989"/>
    </source>
</evidence>
<keyword evidence="11" id="KW-0325">Glycoprotein</keyword>
<evidence type="ECO:0000313" key="16">
    <source>
        <dbReference type="Proteomes" id="UP001154078"/>
    </source>
</evidence>
<reference evidence="15" key="1">
    <citation type="submission" date="2021-12" db="EMBL/GenBank/DDBJ databases">
        <authorList>
            <person name="King R."/>
        </authorList>
    </citation>
    <scope>NUCLEOTIDE SEQUENCE</scope>
</reference>
<keyword evidence="8 13" id="KW-0401">Integrin</keyword>
<dbReference type="InterPro" id="IPR048285">
    <property type="entry name" value="Integrin_alpha_Ig-like_2"/>
</dbReference>